<dbReference type="AlphaFoldDB" id="A0A386RBH2"/>
<proteinExistence type="predicted"/>
<organism evidence="1 2">
    <name type="scientific">Lactobacillus helveticus</name>
    <name type="common">Lactobacillus suntoryeus</name>
    <dbReference type="NCBI Taxonomy" id="1587"/>
    <lineage>
        <taxon>Bacteria</taxon>
        <taxon>Bacillati</taxon>
        <taxon>Bacillota</taxon>
        <taxon>Bacilli</taxon>
        <taxon>Lactobacillales</taxon>
        <taxon>Lactobacillaceae</taxon>
        <taxon>Lactobacillus</taxon>
    </lineage>
</organism>
<evidence type="ECO:0000313" key="1">
    <source>
        <dbReference type="EMBL" id="AYE60672.1"/>
    </source>
</evidence>
<protein>
    <submittedName>
        <fullName evidence="1">Transposase</fullName>
    </submittedName>
</protein>
<evidence type="ECO:0000313" key="2">
    <source>
        <dbReference type="Proteomes" id="UP000267794"/>
    </source>
</evidence>
<dbReference type="EMBL" id="CP017982">
    <property type="protein sequence ID" value="AYE60672.1"/>
    <property type="molecule type" value="Genomic_DNA"/>
</dbReference>
<name>A0A386RBH2_LACHE</name>
<sequence length="99" mass="11277">MKTSDSSSLQVVNEFLTQSWKNFFQDKTGQIGKPRFHSRKYLKKSYTGKSIIKTAGKRYLKIPKLGYVKTNKTGVLQNTKIKRYTVLLEPLFASTGGNI</sequence>
<dbReference type="Proteomes" id="UP000267794">
    <property type="component" value="Chromosome"/>
</dbReference>
<accession>A0A386RBH2</accession>
<reference evidence="1 2" key="1">
    <citation type="submission" date="2016-10" db="EMBL/GenBank/DDBJ databases">
        <title>Complete genomic sequencing of Lactobacillus helveticus LH99 and comparative genome analysis.</title>
        <authorList>
            <person name="Li N."/>
            <person name="You C."/>
            <person name="Liu Z."/>
        </authorList>
    </citation>
    <scope>NUCLEOTIDE SEQUENCE [LARGE SCALE GENOMIC DNA]</scope>
    <source>
        <strain evidence="1 2">LH99</strain>
    </source>
</reference>
<gene>
    <name evidence="1" type="ORF">BC335_0123</name>
</gene>